<feature type="compositionally biased region" description="Polar residues" evidence="1">
    <location>
        <begin position="510"/>
        <end position="530"/>
    </location>
</feature>
<sequence>MVCNRPLQGAGARRVCKALTSQVRELSRRSPLSEFSSEEPPGVVTKVRGLGDSQRKHWSIDGRFWLLIHRFWHHIIPPEKCEPHLTRTAYFSGTLRTTNPMDDVRPWIIKKIIEGPLKRLETESILDKQTASVLPLEPFRTQKIQFVRFHSPHRWGSQEPVWAEASDRDVVILVYLSPQIIQKFESDQKADKRSFGQLGFPTFSLGGCRWIWDAPPNTNRSGERIFKNQLCLKVVSDLPKKVFKFGSVINCPAPSFRSLKDSRSSRDLYTLNLALKENPQWNLLVKRLRVTHDPRLTASGLDTTDGSRDLSSLVYVSIPLPSVSKPRGAQARRKARQSKPYSKPTELQSKSATTHGPMEVRNKEITDSATDHPKKKRKLISTGPVSKTNVADMSNVDSNLDTVMGQGASSVRSPDGAHAVKVAGKDLLRSEPNLSDRSEAGPENHNPKMADVSVRTEPLQHRSTSTDRIPEEQNDTVMLNVSLKTGPLEHQSKPNVSDNLENERRDTDVANDSSKVQLLGQPSNLRVSSGSANLADDGAVVMTGIAATPSINLRETSTSVTAKNDERRTSDPSRGVSSGEQPRSDAAAASSRQVTPTEARRENSKLQLLSSASAPLDQPGTFSIYFSSDDYPELGHSNISPGCSRPRSSKPFVLKIKGRRLSKYFL</sequence>
<feature type="compositionally biased region" description="Basic and acidic residues" evidence="1">
    <location>
        <begin position="458"/>
        <end position="471"/>
    </location>
</feature>
<proteinExistence type="predicted"/>
<feature type="region of interest" description="Disordered" evidence="1">
    <location>
        <begin position="324"/>
        <end position="392"/>
    </location>
</feature>
<feature type="compositionally biased region" description="Basic and acidic residues" evidence="1">
    <location>
        <begin position="358"/>
        <end position="372"/>
    </location>
</feature>
<dbReference type="AlphaFoldDB" id="E3KFY2"/>
<feature type="compositionally biased region" description="Polar residues" evidence="1">
    <location>
        <begin position="383"/>
        <end position="392"/>
    </location>
</feature>
<dbReference type="VEuPathDB" id="FungiDB:PGTG_09098"/>
<keyword evidence="3" id="KW-1185">Reference proteome</keyword>
<dbReference type="OrthoDB" id="2499685at2759"/>
<feature type="region of interest" description="Disordered" evidence="1">
    <location>
        <begin position="425"/>
        <end position="530"/>
    </location>
</feature>
<dbReference type="RefSeq" id="XP_003327564.2">
    <property type="nucleotide sequence ID" value="XM_003327516.2"/>
</dbReference>
<accession>E3KFY2</accession>
<organism evidence="2 3">
    <name type="scientific">Puccinia graminis f. sp. tritici (strain CRL 75-36-700-3 / race SCCL)</name>
    <name type="common">Black stem rust fungus</name>
    <dbReference type="NCBI Taxonomy" id="418459"/>
    <lineage>
        <taxon>Eukaryota</taxon>
        <taxon>Fungi</taxon>
        <taxon>Dikarya</taxon>
        <taxon>Basidiomycota</taxon>
        <taxon>Pucciniomycotina</taxon>
        <taxon>Pucciniomycetes</taxon>
        <taxon>Pucciniales</taxon>
        <taxon>Pucciniaceae</taxon>
        <taxon>Puccinia</taxon>
    </lineage>
</organism>
<dbReference type="KEGG" id="pgr:PGTG_09098"/>
<feature type="compositionally biased region" description="Polar residues" evidence="1">
    <location>
        <begin position="345"/>
        <end position="354"/>
    </location>
</feature>
<dbReference type="GeneID" id="10544858"/>
<evidence type="ECO:0000313" key="3">
    <source>
        <dbReference type="Proteomes" id="UP000008783"/>
    </source>
</evidence>
<protein>
    <submittedName>
        <fullName evidence="2">Uncharacterized protein</fullName>
    </submittedName>
</protein>
<evidence type="ECO:0000256" key="1">
    <source>
        <dbReference type="SAM" id="MobiDB-lite"/>
    </source>
</evidence>
<dbReference type="HOGENOM" id="CLU_412279_0_0_1"/>
<name>E3KFY2_PUCGT</name>
<reference evidence="3" key="2">
    <citation type="journal article" date="2011" name="Proc. Natl. Acad. Sci. U.S.A.">
        <title>Obligate biotrophy features unraveled by the genomic analysis of rust fungi.</title>
        <authorList>
            <person name="Duplessis S."/>
            <person name="Cuomo C.A."/>
            <person name="Lin Y.-C."/>
            <person name="Aerts A."/>
            <person name="Tisserant E."/>
            <person name="Veneault-Fourrey C."/>
            <person name="Joly D.L."/>
            <person name="Hacquard S."/>
            <person name="Amselem J."/>
            <person name="Cantarel B.L."/>
            <person name="Chiu R."/>
            <person name="Coutinho P.M."/>
            <person name="Feau N."/>
            <person name="Field M."/>
            <person name="Frey P."/>
            <person name="Gelhaye E."/>
            <person name="Goldberg J."/>
            <person name="Grabherr M.G."/>
            <person name="Kodira C.D."/>
            <person name="Kohler A."/>
            <person name="Kuees U."/>
            <person name="Lindquist E.A."/>
            <person name="Lucas S.M."/>
            <person name="Mago R."/>
            <person name="Mauceli E."/>
            <person name="Morin E."/>
            <person name="Murat C."/>
            <person name="Pangilinan J.L."/>
            <person name="Park R."/>
            <person name="Pearson M."/>
            <person name="Quesneville H."/>
            <person name="Rouhier N."/>
            <person name="Sakthikumar S."/>
            <person name="Salamov A.A."/>
            <person name="Schmutz J."/>
            <person name="Selles B."/>
            <person name="Shapiro H."/>
            <person name="Tanguay P."/>
            <person name="Tuskan G.A."/>
            <person name="Henrissat B."/>
            <person name="Van de Peer Y."/>
            <person name="Rouze P."/>
            <person name="Ellis J.G."/>
            <person name="Dodds P.N."/>
            <person name="Schein J.E."/>
            <person name="Zhong S."/>
            <person name="Hamelin R.C."/>
            <person name="Grigoriev I.V."/>
            <person name="Szabo L.J."/>
            <person name="Martin F."/>
        </authorList>
    </citation>
    <scope>NUCLEOTIDE SEQUENCE [LARGE SCALE GENOMIC DNA]</scope>
    <source>
        <strain evidence="3">CRL 75-36-700-3 / race SCCL</strain>
    </source>
</reference>
<feature type="compositionally biased region" description="Polar residues" evidence="1">
    <location>
        <begin position="552"/>
        <end position="562"/>
    </location>
</feature>
<evidence type="ECO:0000313" key="2">
    <source>
        <dbReference type="EMBL" id="EFP83145.2"/>
    </source>
</evidence>
<gene>
    <name evidence="2" type="ORF">PGTG_09098</name>
</gene>
<reference key="1">
    <citation type="submission" date="2007-01" db="EMBL/GenBank/DDBJ databases">
        <title>The Genome Sequence of Puccinia graminis f. sp. tritici Strain CRL 75-36-700-3.</title>
        <authorList>
            <consortium name="The Broad Institute Genome Sequencing Platform"/>
            <person name="Birren B."/>
            <person name="Lander E."/>
            <person name="Galagan J."/>
            <person name="Nusbaum C."/>
            <person name="Devon K."/>
            <person name="Cuomo C."/>
            <person name="Jaffe D."/>
            <person name="Butler J."/>
            <person name="Alvarez P."/>
            <person name="Gnerre S."/>
            <person name="Grabherr M."/>
            <person name="Mauceli E."/>
            <person name="Brockman W."/>
            <person name="Young S."/>
            <person name="LaButti K."/>
            <person name="Sykes S."/>
            <person name="DeCaprio D."/>
            <person name="Crawford M."/>
            <person name="Koehrsen M."/>
            <person name="Engels R."/>
            <person name="Montgomery P."/>
            <person name="Pearson M."/>
            <person name="Howarth C."/>
            <person name="Larson L."/>
            <person name="White J."/>
            <person name="Zeng Q."/>
            <person name="Kodira C."/>
            <person name="Yandava C."/>
            <person name="Alvarado L."/>
            <person name="O'Leary S."/>
            <person name="Szabo L."/>
            <person name="Dean R."/>
            <person name="Schein J."/>
        </authorList>
    </citation>
    <scope>NUCLEOTIDE SEQUENCE</scope>
    <source>
        <strain>CRL 75-36-700-3</strain>
    </source>
</reference>
<dbReference type="EMBL" id="DS178285">
    <property type="protein sequence ID" value="EFP83145.2"/>
    <property type="molecule type" value="Genomic_DNA"/>
</dbReference>
<feature type="compositionally biased region" description="Basic and acidic residues" evidence="1">
    <location>
        <begin position="425"/>
        <end position="448"/>
    </location>
</feature>
<dbReference type="Proteomes" id="UP000008783">
    <property type="component" value="Unassembled WGS sequence"/>
</dbReference>
<feature type="region of interest" description="Disordered" evidence="1">
    <location>
        <begin position="552"/>
        <end position="604"/>
    </location>
</feature>
<dbReference type="InParanoid" id="E3KFY2"/>